<protein>
    <submittedName>
        <fullName evidence="1">Uncharacterized protein</fullName>
    </submittedName>
</protein>
<dbReference type="AlphaFoldDB" id="A0A2P2N708"/>
<name>A0A2P2N708_RHIMU</name>
<accession>A0A2P2N708</accession>
<evidence type="ECO:0000313" key="1">
    <source>
        <dbReference type="EMBL" id="MBX38225.1"/>
    </source>
</evidence>
<proteinExistence type="predicted"/>
<sequence length="24" mass="2812">MEKFVFKLKPVICSDDVYLLSTHV</sequence>
<organism evidence="1">
    <name type="scientific">Rhizophora mucronata</name>
    <name type="common">Asiatic mangrove</name>
    <dbReference type="NCBI Taxonomy" id="61149"/>
    <lineage>
        <taxon>Eukaryota</taxon>
        <taxon>Viridiplantae</taxon>
        <taxon>Streptophyta</taxon>
        <taxon>Embryophyta</taxon>
        <taxon>Tracheophyta</taxon>
        <taxon>Spermatophyta</taxon>
        <taxon>Magnoliopsida</taxon>
        <taxon>eudicotyledons</taxon>
        <taxon>Gunneridae</taxon>
        <taxon>Pentapetalae</taxon>
        <taxon>rosids</taxon>
        <taxon>fabids</taxon>
        <taxon>Malpighiales</taxon>
        <taxon>Rhizophoraceae</taxon>
        <taxon>Rhizophora</taxon>
    </lineage>
</organism>
<dbReference type="EMBL" id="GGEC01057741">
    <property type="protein sequence ID" value="MBX38225.1"/>
    <property type="molecule type" value="Transcribed_RNA"/>
</dbReference>
<reference evidence="1" key="1">
    <citation type="submission" date="2018-02" db="EMBL/GenBank/DDBJ databases">
        <title>Rhizophora mucronata_Transcriptome.</title>
        <authorList>
            <person name="Meera S.P."/>
            <person name="Sreeshan A."/>
            <person name="Augustine A."/>
        </authorList>
    </citation>
    <scope>NUCLEOTIDE SEQUENCE</scope>
    <source>
        <tissue evidence="1">Leaf</tissue>
    </source>
</reference>